<sequence>MKKHFLLLTAALSCGLYSFAQVSFGIKAGFSAASMSSKTQISGQAAVKAESNIIPAFHAGVIADIGLADNFYLQPGLFYSAKGTNSPQQAFNPNTGLPLTITAKIRLGYLELPVNFLYKQPLGPGKLFFGFGPYLGYGITGKVKADNPLGAGEVEVDVKFKSTPEDSSSAAYVKPFDAGANFMAGYELKMGLLFSINYSLGLTNTSPYPNETQKNHYLGVSVGYLFPHKK</sequence>
<dbReference type="EMBL" id="VUOC01000004">
    <property type="protein sequence ID" value="KAA2239439.1"/>
    <property type="molecule type" value="Genomic_DNA"/>
</dbReference>
<feature type="signal peptide" evidence="1">
    <location>
        <begin position="1"/>
        <end position="20"/>
    </location>
</feature>
<feature type="chain" id="PRO_5022820452" evidence="1">
    <location>
        <begin position="21"/>
        <end position="230"/>
    </location>
</feature>
<evidence type="ECO:0000256" key="1">
    <source>
        <dbReference type="SAM" id="SignalP"/>
    </source>
</evidence>
<proteinExistence type="predicted"/>
<evidence type="ECO:0000313" key="4">
    <source>
        <dbReference type="Proteomes" id="UP000324611"/>
    </source>
</evidence>
<dbReference type="Proteomes" id="UP000324611">
    <property type="component" value="Unassembled WGS sequence"/>
</dbReference>
<feature type="domain" description="Outer membrane protein beta-barrel" evidence="2">
    <location>
        <begin position="19"/>
        <end position="205"/>
    </location>
</feature>
<accession>A0A5B2VMR6</accession>
<reference evidence="3 4" key="2">
    <citation type="submission" date="2019-09" db="EMBL/GenBank/DDBJ databases">
        <authorList>
            <person name="Jin C."/>
        </authorList>
    </citation>
    <scope>NUCLEOTIDE SEQUENCE [LARGE SCALE GENOMIC DNA]</scope>
    <source>
        <strain evidence="3 4">BN140078</strain>
    </source>
</reference>
<evidence type="ECO:0000259" key="2">
    <source>
        <dbReference type="Pfam" id="PF13568"/>
    </source>
</evidence>
<evidence type="ECO:0000313" key="3">
    <source>
        <dbReference type="EMBL" id="KAA2239439.1"/>
    </source>
</evidence>
<comment type="caution">
    <text evidence="3">The sequence shown here is derived from an EMBL/GenBank/DDBJ whole genome shotgun (WGS) entry which is preliminary data.</text>
</comment>
<dbReference type="RefSeq" id="WP_149840618.1">
    <property type="nucleotide sequence ID" value="NZ_VUOC01000004.1"/>
</dbReference>
<protein>
    <submittedName>
        <fullName evidence="3">PorT family protein</fullName>
    </submittedName>
</protein>
<reference evidence="3 4" key="1">
    <citation type="submission" date="2019-09" db="EMBL/GenBank/DDBJ databases">
        <title>Chitinophaga ginsengihumi sp. nov., isolated from soil of ginseng rhizosphere.</title>
        <authorList>
            <person name="Lee J."/>
        </authorList>
    </citation>
    <scope>NUCLEOTIDE SEQUENCE [LARGE SCALE GENOMIC DNA]</scope>
    <source>
        <strain evidence="3 4">BN140078</strain>
    </source>
</reference>
<name>A0A5B2VMR6_9BACT</name>
<dbReference type="InterPro" id="IPR025665">
    <property type="entry name" value="Beta-barrel_OMP_2"/>
</dbReference>
<dbReference type="Pfam" id="PF13568">
    <property type="entry name" value="OMP_b-brl_2"/>
    <property type="match status" value="1"/>
</dbReference>
<keyword evidence="4" id="KW-1185">Reference proteome</keyword>
<organism evidence="3 4">
    <name type="scientific">Chitinophaga agrisoli</name>
    <dbReference type="NCBI Taxonomy" id="2607653"/>
    <lineage>
        <taxon>Bacteria</taxon>
        <taxon>Pseudomonadati</taxon>
        <taxon>Bacteroidota</taxon>
        <taxon>Chitinophagia</taxon>
        <taxon>Chitinophagales</taxon>
        <taxon>Chitinophagaceae</taxon>
        <taxon>Chitinophaga</taxon>
    </lineage>
</organism>
<keyword evidence="1" id="KW-0732">Signal</keyword>
<gene>
    <name evidence="3" type="ORF">F0L74_24880</name>
</gene>
<dbReference type="AlphaFoldDB" id="A0A5B2VMR6"/>